<dbReference type="AlphaFoldDB" id="A0A2M9CYM9"/>
<organism evidence="1 2">
    <name type="scientific">Sediminihabitans luteus</name>
    <dbReference type="NCBI Taxonomy" id="1138585"/>
    <lineage>
        <taxon>Bacteria</taxon>
        <taxon>Bacillati</taxon>
        <taxon>Actinomycetota</taxon>
        <taxon>Actinomycetes</taxon>
        <taxon>Micrococcales</taxon>
        <taxon>Cellulomonadaceae</taxon>
        <taxon>Sediminihabitans</taxon>
    </lineage>
</organism>
<name>A0A2M9CYM9_9CELL</name>
<dbReference type="Proteomes" id="UP000231693">
    <property type="component" value="Unassembled WGS sequence"/>
</dbReference>
<dbReference type="OrthoDB" id="4824764at2"/>
<accession>A0A2M9CYM9</accession>
<proteinExistence type="predicted"/>
<reference evidence="1 2" key="1">
    <citation type="submission" date="2017-11" db="EMBL/GenBank/DDBJ databases">
        <title>Genomic Encyclopedia of Archaeal and Bacterial Type Strains, Phase II (KMG-II): From Individual Species to Whole Genera.</title>
        <authorList>
            <person name="Goeker M."/>
        </authorList>
    </citation>
    <scope>NUCLEOTIDE SEQUENCE [LARGE SCALE GENOMIC DNA]</scope>
    <source>
        <strain evidence="1 2">DSM 25478</strain>
    </source>
</reference>
<dbReference type="RefSeq" id="WP_100421431.1">
    <property type="nucleotide sequence ID" value="NZ_BOOX01000009.1"/>
</dbReference>
<comment type="caution">
    <text evidence="1">The sequence shown here is derived from an EMBL/GenBank/DDBJ whole genome shotgun (WGS) entry which is preliminary data.</text>
</comment>
<evidence type="ECO:0000313" key="1">
    <source>
        <dbReference type="EMBL" id="PJJ76963.1"/>
    </source>
</evidence>
<protein>
    <submittedName>
        <fullName evidence="1">Uncharacterized protein</fullName>
    </submittedName>
</protein>
<gene>
    <name evidence="1" type="ORF">CLV28_0175</name>
</gene>
<dbReference type="EMBL" id="PGFE01000001">
    <property type="protein sequence ID" value="PJJ76963.1"/>
    <property type="molecule type" value="Genomic_DNA"/>
</dbReference>
<evidence type="ECO:0000313" key="2">
    <source>
        <dbReference type="Proteomes" id="UP000231693"/>
    </source>
</evidence>
<keyword evidence="2" id="KW-1185">Reference proteome</keyword>
<sequence>MRIQITAVEAAQLATAADALPPGVTRLTGSGPAVRAEIDLREIPDAPAGLRFAARLLPVVHATLGFVSYDNGHAVVQVAVDAAGLPAEKLIGWALPPLDKALVKQGLPRGLVRLATGPGTRVTVDVRAALAAKVPGVTVTSVTYDDGIFTVDASVDAKAVALRPR</sequence>